<feature type="compositionally biased region" description="Polar residues" evidence="1">
    <location>
        <begin position="1"/>
        <end position="10"/>
    </location>
</feature>
<dbReference type="Proteomes" id="UP001287356">
    <property type="component" value="Unassembled WGS sequence"/>
</dbReference>
<keyword evidence="3" id="KW-1185">Reference proteome</keyword>
<gene>
    <name evidence="2" type="ORF">B0T24DRAFT_218440</name>
</gene>
<evidence type="ECO:0000256" key="1">
    <source>
        <dbReference type="SAM" id="MobiDB-lite"/>
    </source>
</evidence>
<proteinExistence type="predicted"/>
<comment type="caution">
    <text evidence="2">The sequence shown here is derived from an EMBL/GenBank/DDBJ whole genome shotgun (WGS) entry which is preliminary data.</text>
</comment>
<protein>
    <recommendedName>
        <fullName evidence="4">C2H2-type domain-containing protein</fullName>
    </recommendedName>
</protein>
<dbReference type="PANTHER" id="PTHR38166">
    <property type="entry name" value="C2H2-TYPE DOMAIN-CONTAINING PROTEIN-RELATED"/>
    <property type="match status" value="1"/>
</dbReference>
<feature type="region of interest" description="Disordered" evidence="1">
    <location>
        <begin position="1"/>
        <end position="37"/>
    </location>
</feature>
<evidence type="ECO:0008006" key="4">
    <source>
        <dbReference type="Google" id="ProtNLM"/>
    </source>
</evidence>
<evidence type="ECO:0000313" key="3">
    <source>
        <dbReference type="Proteomes" id="UP001287356"/>
    </source>
</evidence>
<reference evidence="2" key="2">
    <citation type="submission" date="2023-06" db="EMBL/GenBank/DDBJ databases">
        <authorList>
            <consortium name="Lawrence Berkeley National Laboratory"/>
            <person name="Haridas S."/>
            <person name="Hensen N."/>
            <person name="Bonometti L."/>
            <person name="Westerberg I."/>
            <person name="Brannstrom I.O."/>
            <person name="Guillou S."/>
            <person name="Cros-Aarteil S."/>
            <person name="Calhoun S."/>
            <person name="Kuo A."/>
            <person name="Mondo S."/>
            <person name="Pangilinan J."/>
            <person name="Riley R."/>
            <person name="Labutti K."/>
            <person name="Andreopoulos B."/>
            <person name="Lipzen A."/>
            <person name="Chen C."/>
            <person name="Yanf M."/>
            <person name="Daum C."/>
            <person name="Ng V."/>
            <person name="Clum A."/>
            <person name="Steindorff A."/>
            <person name="Ohm R."/>
            <person name="Martin F."/>
            <person name="Silar P."/>
            <person name="Natvig D."/>
            <person name="Lalanne C."/>
            <person name="Gautier V."/>
            <person name="Ament-Velasquez S.L."/>
            <person name="Kruys A."/>
            <person name="Hutchinson M.I."/>
            <person name="Powell A.J."/>
            <person name="Barry K."/>
            <person name="Miller A.N."/>
            <person name="Grigoriev I.V."/>
            <person name="Debuchy R."/>
            <person name="Gladieux P."/>
            <person name="Thoren M.H."/>
            <person name="Johannesson H."/>
        </authorList>
    </citation>
    <scope>NUCLEOTIDE SEQUENCE</scope>
    <source>
        <strain evidence="2">CBS 958.72</strain>
    </source>
</reference>
<dbReference type="PANTHER" id="PTHR38166:SF1">
    <property type="entry name" value="C2H2-TYPE DOMAIN-CONTAINING PROTEIN"/>
    <property type="match status" value="1"/>
</dbReference>
<accession>A0AAE0KGH7</accession>
<sequence>MIGTRNTNKRGGSKDIDNQRPRKRQGGDQGKANQEPPFACHFAKQDPTEHASCLKFEFTRTPDIWQHFRRKHPSVPTRCVKCGLLFSGDEKVREWQEHSRQRTCLKRKIPFVGGITPGQWDDIQDDQEAPGPGTPMERRWYRIWEILFPELPRPPSPYAGSEFRERIWHVFQSFIQAGEVQKLVSASGFAPQQYQQLTDFSVSLLETVHAFAVQQDVEKMGTIEAGVESARKPPAPTGPPPLVIDGIGPLIANPAVGLTQQQEMLSFTPFDEKLGVKANTGLLRR</sequence>
<dbReference type="AlphaFoldDB" id="A0AAE0KGH7"/>
<name>A0AAE0KGH7_9PEZI</name>
<evidence type="ECO:0000313" key="2">
    <source>
        <dbReference type="EMBL" id="KAK3376368.1"/>
    </source>
</evidence>
<reference evidence="2" key="1">
    <citation type="journal article" date="2023" name="Mol. Phylogenet. Evol.">
        <title>Genome-scale phylogeny and comparative genomics of the fungal order Sordariales.</title>
        <authorList>
            <person name="Hensen N."/>
            <person name="Bonometti L."/>
            <person name="Westerberg I."/>
            <person name="Brannstrom I.O."/>
            <person name="Guillou S."/>
            <person name="Cros-Aarteil S."/>
            <person name="Calhoun S."/>
            <person name="Haridas S."/>
            <person name="Kuo A."/>
            <person name="Mondo S."/>
            <person name="Pangilinan J."/>
            <person name="Riley R."/>
            <person name="LaButti K."/>
            <person name="Andreopoulos B."/>
            <person name="Lipzen A."/>
            <person name="Chen C."/>
            <person name="Yan M."/>
            <person name="Daum C."/>
            <person name="Ng V."/>
            <person name="Clum A."/>
            <person name="Steindorff A."/>
            <person name="Ohm R.A."/>
            <person name="Martin F."/>
            <person name="Silar P."/>
            <person name="Natvig D.O."/>
            <person name="Lalanne C."/>
            <person name="Gautier V."/>
            <person name="Ament-Velasquez S.L."/>
            <person name="Kruys A."/>
            <person name="Hutchinson M.I."/>
            <person name="Powell A.J."/>
            <person name="Barry K."/>
            <person name="Miller A.N."/>
            <person name="Grigoriev I.V."/>
            <person name="Debuchy R."/>
            <person name="Gladieux P."/>
            <person name="Hiltunen Thoren M."/>
            <person name="Johannesson H."/>
        </authorList>
    </citation>
    <scope>NUCLEOTIDE SEQUENCE</scope>
    <source>
        <strain evidence="2">CBS 958.72</strain>
    </source>
</reference>
<organism evidence="2 3">
    <name type="scientific">Lasiosphaeria ovina</name>
    <dbReference type="NCBI Taxonomy" id="92902"/>
    <lineage>
        <taxon>Eukaryota</taxon>
        <taxon>Fungi</taxon>
        <taxon>Dikarya</taxon>
        <taxon>Ascomycota</taxon>
        <taxon>Pezizomycotina</taxon>
        <taxon>Sordariomycetes</taxon>
        <taxon>Sordariomycetidae</taxon>
        <taxon>Sordariales</taxon>
        <taxon>Lasiosphaeriaceae</taxon>
        <taxon>Lasiosphaeria</taxon>
    </lineage>
</organism>
<dbReference type="EMBL" id="JAULSN010000003">
    <property type="protein sequence ID" value="KAK3376368.1"/>
    <property type="molecule type" value="Genomic_DNA"/>
</dbReference>